<evidence type="ECO:0000256" key="10">
    <source>
        <dbReference type="SAM" id="MobiDB-lite"/>
    </source>
</evidence>
<dbReference type="SMART" id="SM00233">
    <property type="entry name" value="PH"/>
    <property type="match status" value="2"/>
</dbReference>
<keyword evidence="7" id="KW-0206">Cytoskeleton</keyword>
<dbReference type="AlphaFoldDB" id="A0A8S1EZK7"/>
<dbReference type="InterPro" id="IPR013083">
    <property type="entry name" value="Znf_RING/FYVE/PHD"/>
</dbReference>
<dbReference type="PANTHER" id="PTHR12673:SF271">
    <property type="entry name" value="FYVE, RHOGEF AND PH DOMAIN-CONTAINING PROTEIN TAG-77"/>
    <property type="match status" value="1"/>
</dbReference>
<dbReference type="SUPFAM" id="SSF57903">
    <property type="entry name" value="FYVE/PHD zinc finger"/>
    <property type="match status" value="1"/>
</dbReference>
<dbReference type="InterPro" id="IPR000219">
    <property type="entry name" value="DH_dom"/>
</dbReference>
<evidence type="ECO:0000256" key="1">
    <source>
        <dbReference type="ARBA" id="ARBA00004245"/>
    </source>
</evidence>
<feature type="compositionally biased region" description="Polar residues" evidence="10">
    <location>
        <begin position="84"/>
        <end position="101"/>
    </location>
</feature>
<dbReference type="GO" id="GO:0007010">
    <property type="term" value="P:cytoskeleton organization"/>
    <property type="evidence" value="ECO:0007669"/>
    <property type="project" value="TreeGrafter"/>
</dbReference>
<evidence type="ECO:0000256" key="3">
    <source>
        <dbReference type="ARBA" id="ARBA00022658"/>
    </source>
</evidence>
<comment type="caution">
    <text evidence="14">The sequence shown here is derived from an EMBL/GenBank/DDBJ whole genome shotgun (WGS) entry which is preliminary data.</text>
</comment>
<dbReference type="InterPro" id="IPR011993">
    <property type="entry name" value="PH-like_dom_sf"/>
</dbReference>
<feature type="compositionally biased region" description="Polar residues" evidence="10">
    <location>
        <begin position="706"/>
        <end position="727"/>
    </location>
</feature>
<reference evidence="14 15" key="1">
    <citation type="submission" date="2020-04" db="EMBL/GenBank/DDBJ databases">
        <authorList>
            <person name="Laetsch R D."/>
            <person name="Stevens L."/>
            <person name="Kumar S."/>
            <person name="Blaxter L. M."/>
        </authorList>
    </citation>
    <scope>NUCLEOTIDE SEQUENCE [LARGE SCALE GENOMIC DNA]</scope>
</reference>
<organism evidence="14 15">
    <name type="scientific">Caenorhabditis bovis</name>
    <dbReference type="NCBI Taxonomy" id="2654633"/>
    <lineage>
        <taxon>Eukaryota</taxon>
        <taxon>Metazoa</taxon>
        <taxon>Ecdysozoa</taxon>
        <taxon>Nematoda</taxon>
        <taxon>Chromadorea</taxon>
        <taxon>Rhabditida</taxon>
        <taxon>Rhabditina</taxon>
        <taxon>Rhabditomorpha</taxon>
        <taxon>Rhabditoidea</taxon>
        <taxon>Rhabditidae</taxon>
        <taxon>Peloderinae</taxon>
        <taxon>Caenorhabditis</taxon>
    </lineage>
</organism>
<dbReference type="Gene3D" id="1.20.900.10">
    <property type="entry name" value="Dbl homology (DH) domain"/>
    <property type="match status" value="1"/>
</dbReference>
<keyword evidence="5 8" id="KW-0863">Zinc-finger</keyword>
<keyword evidence="6" id="KW-0862">Zinc</keyword>
<evidence type="ECO:0000256" key="6">
    <source>
        <dbReference type="ARBA" id="ARBA00022833"/>
    </source>
</evidence>
<keyword evidence="2" id="KW-0963">Cytoplasm</keyword>
<dbReference type="Gene3D" id="2.30.29.30">
    <property type="entry name" value="Pleckstrin-homology domain (PH domain)/Phosphotyrosine-binding domain (PTB)"/>
    <property type="match status" value="1"/>
</dbReference>
<dbReference type="SUPFAM" id="SSF48065">
    <property type="entry name" value="DBL homology domain (DH-domain)"/>
    <property type="match status" value="1"/>
</dbReference>
<feature type="compositionally biased region" description="Acidic residues" evidence="10">
    <location>
        <begin position="173"/>
        <end position="185"/>
    </location>
</feature>
<evidence type="ECO:0000256" key="5">
    <source>
        <dbReference type="ARBA" id="ARBA00022771"/>
    </source>
</evidence>
<keyword evidence="9" id="KW-0175">Coiled coil</keyword>
<evidence type="ECO:0000259" key="12">
    <source>
        <dbReference type="PROSITE" id="PS50010"/>
    </source>
</evidence>
<dbReference type="PANTHER" id="PTHR12673">
    <property type="entry name" value="FACIOGENITAL DYSPLASIA PROTEIN"/>
    <property type="match status" value="1"/>
</dbReference>
<dbReference type="Proteomes" id="UP000494206">
    <property type="component" value="Unassembled WGS sequence"/>
</dbReference>
<evidence type="ECO:0000313" key="15">
    <source>
        <dbReference type="Proteomes" id="UP000494206"/>
    </source>
</evidence>
<comment type="subcellular location">
    <subcellularLocation>
        <location evidence="1">Cytoplasm</location>
        <location evidence="1">Cytoskeleton</location>
    </subcellularLocation>
</comment>
<dbReference type="Pfam" id="PF00621">
    <property type="entry name" value="RhoGEF"/>
    <property type="match status" value="1"/>
</dbReference>
<dbReference type="GO" id="GO:0005737">
    <property type="term" value="C:cytoplasm"/>
    <property type="evidence" value="ECO:0007669"/>
    <property type="project" value="TreeGrafter"/>
</dbReference>
<dbReference type="GO" id="GO:0008270">
    <property type="term" value="F:zinc ion binding"/>
    <property type="evidence" value="ECO:0007669"/>
    <property type="project" value="UniProtKB-KW"/>
</dbReference>
<evidence type="ECO:0000256" key="8">
    <source>
        <dbReference type="PROSITE-ProRule" id="PRU00091"/>
    </source>
</evidence>
<dbReference type="GO" id="GO:0005085">
    <property type="term" value="F:guanyl-nucleotide exchange factor activity"/>
    <property type="evidence" value="ECO:0007669"/>
    <property type="project" value="UniProtKB-KW"/>
</dbReference>
<dbReference type="Gene3D" id="3.30.40.10">
    <property type="entry name" value="Zinc/RING finger domain, C3HC4 (zinc finger)"/>
    <property type="match status" value="1"/>
</dbReference>
<dbReference type="EMBL" id="CADEPM010000005">
    <property type="protein sequence ID" value="CAB3406012.1"/>
    <property type="molecule type" value="Genomic_DNA"/>
</dbReference>
<feature type="compositionally biased region" description="Polar residues" evidence="10">
    <location>
        <begin position="163"/>
        <end position="172"/>
    </location>
</feature>
<dbReference type="InterPro" id="IPR017455">
    <property type="entry name" value="Znf_FYVE-rel"/>
</dbReference>
<keyword evidence="15" id="KW-1185">Reference proteome</keyword>
<feature type="region of interest" description="Disordered" evidence="10">
    <location>
        <begin position="688"/>
        <end position="739"/>
    </location>
</feature>
<dbReference type="InterPro" id="IPR011011">
    <property type="entry name" value="Znf_FYVE_PHD"/>
</dbReference>
<dbReference type="PROSITE" id="PS50003">
    <property type="entry name" value="PH_DOMAIN"/>
    <property type="match status" value="1"/>
</dbReference>
<dbReference type="Pfam" id="PF01363">
    <property type="entry name" value="FYVE"/>
    <property type="match status" value="1"/>
</dbReference>
<evidence type="ECO:0000256" key="2">
    <source>
        <dbReference type="ARBA" id="ARBA00022490"/>
    </source>
</evidence>
<dbReference type="InterPro" id="IPR035899">
    <property type="entry name" value="DBL_dom_sf"/>
</dbReference>
<dbReference type="PROSITE" id="PS50010">
    <property type="entry name" value="DH_2"/>
    <property type="match status" value="1"/>
</dbReference>
<accession>A0A8S1EZK7</accession>
<feature type="compositionally biased region" description="Polar residues" evidence="10">
    <location>
        <begin position="280"/>
        <end position="315"/>
    </location>
</feature>
<dbReference type="Pfam" id="PF00169">
    <property type="entry name" value="PH"/>
    <property type="match status" value="1"/>
</dbReference>
<keyword evidence="3" id="KW-0344">Guanine-nucleotide releasing factor</keyword>
<evidence type="ECO:0000256" key="9">
    <source>
        <dbReference type="SAM" id="Coils"/>
    </source>
</evidence>
<feature type="coiled-coil region" evidence="9">
    <location>
        <begin position="506"/>
        <end position="533"/>
    </location>
</feature>
<evidence type="ECO:0000259" key="13">
    <source>
        <dbReference type="PROSITE" id="PS50178"/>
    </source>
</evidence>
<evidence type="ECO:0000313" key="14">
    <source>
        <dbReference type="EMBL" id="CAB3406012.1"/>
    </source>
</evidence>
<proteinExistence type="predicted"/>
<feature type="domain" description="PH" evidence="11">
    <location>
        <begin position="561"/>
        <end position="657"/>
    </location>
</feature>
<sequence>MKCDDDMSLDPDDEAQPSVKQLLAGFQKKIGNDSFRKPPLPIRRAPPPPPHRAESRLSNTDESIKSRRSPGPKPKVAPKPLHLLNSNSSPQIMSPTSSCQTPDILVSPVGDENDINFESYVTDSTINSQRSDNDVKSRAKALEDIGLVLRPDRFERRERPISEVSTISQASTEYDDGETSEDDSVTDGHSLNIHQLNRKKHEDDFDELPLPRHERKATYCANTHTEIMQEMEQMGFVRDSKLVKKQTRLTTRRGSNNDAEIPADVGKLRDTRKGRHNSLFVPSTSGISTSDSEFSRNLSGISDRSSTLTTGSSDQPEIIIPDYNTGDEEEDARLKKLHYAAVEFQKVQSNYVQYLTEMAVLYPTYMERFGKNIGKDLLAPKEGVENVVLQLKKILLQILPSHEMLLNEITTVISNWDSRHPNMSNVIYTYADFLKCCQPFLNKKSEFLTNLLALRNENKEFDEATYMFETEVFNRGKKGAVIQQLDQVHQNFMRYKLLMLRYLEYLEEGTEEHKKAQETVEKLEQITQAVNAKMGLPTTEELTKLYYRFQCQFNVLQPGRTLIRQGDVLKQTRKDQQPRYLVLFTDCLWICRVNSRSHFDLHRSYRIPVEGIRTNILDHEDYARCLFIRSKVKSVNLIFGNEKERDMWDQDIQKAILARKTYKRRQSEAIIKQTMNKKQLNKHLDEAKNQEVEDGSEGIEERPQAIGQSRSHSLSVSESDGFSSVPQTPIDDTDEPDLNAFLNGKMAEAGTSQGSRSLPKLPGGDVKPVWLPDKMSNACLMQGCSTEFNLINRRHHCRDCGWLICSDCTGKAPLSKYDYRKQNVCPECYERIHEKYISGYLFPQNRLSTNSDGTCMVRVGKRHESQSIEARKLFKPPYNFMLKKVDIDEKRAGLAFGKVYFRIRKGSEVVRYALLTNDLRLLFYKAELDCKPVFEVFVHGYKYRETDLDGKDGWLFQLVHRNQIKTDDTKDNVVAFRVDNNASAKRWSSAFERVLTLDDDAETSNRASV</sequence>
<dbReference type="InterPro" id="IPR051092">
    <property type="entry name" value="FYVE_RhoGEF_PH"/>
</dbReference>
<keyword evidence="4" id="KW-0479">Metal-binding</keyword>
<feature type="compositionally biased region" description="Pro residues" evidence="10">
    <location>
        <begin position="38"/>
        <end position="50"/>
    </location>
</feature>
<dbReference type="SUPFAM" id="SSF50729">
    <property type="entry name" value="PH domain-like"/>
    <property type="match status" value="2"/>
</dbReference>
<feature type="region of interest" description="Disordered" evidence="10">
    <location>
        <begin position="276"/>
        <end position="323"/>
    </location>
</feature>
<feature type="region of interest" description="Disordered" evidence="10">
    <location>
        <begin position="1"/>
        <end position="101"/>
    </location>
</feature>
<dbReference type="SMART" id="SM00325">
    <property type="entry name" value="RhoGEF"/>
    <property type="match status" value="1"/>
</dbReference>
<dbReference type="PROSITE" id="PS50178">
    <property type="entry name" value="ZF_FYVE"/>
    <property type="match status" value="1"/>
</dbReference>
<dbReference type="InterPro" id="IPR001849">
    <property type="entry name" value="PH_domain"/>
</dbReference>
<dbReference type="SMART" id="SM00064">
    <property type="entry name" value="FYVE"/>
    <property type="match status" value="1"/>
</dbReference>
<evidence type="ECO:0000256" key="7">
    <source>
        <dbReference type="ARBA" id="ARBA00023212"/>
    </source>
</evidence>
<protein>
    <submittedName>
        <fullName evidence="14">Uncharacterized protein</fullName>
    </submittedName>
</protein>
<dbReference type="GO" id="GO:0046847">
    <property type="term" value="P:filopodium assembly"/>
    <property type="evidence" value="ECO:0007669"/>
    <property type="project" value="TreeGrafter"/>
</dbReference>
<feature type="domain" description="FYVE-type" evidence="13">
    <location>
        <begin position="784"/>
        <end position="833"/>
    </location>
</feature>
<dbReference type="InterPro" id="IPR000306">
    <property type="entry name" value="Znf_FYVE"/>
</dbReference>
<feature type="domain" description="DH" evidence="12">
    <location>
        <begin position="336"/>
        <end position="533"/>
    </location>
</feature>
<dbReference type="OrthoDB" id="245697at2759"/>
<feature type="compositionally biased region" description="Acidic residues" evidence="10">
    <location>
        <begin position="1"/>
        <end position="15"/>
    </location>
</feature>
<evidence type="ECO:0000259" key="11">
    <source>
        <dbReference type="PROSITE" id="PS50003"/>
    </source>
</evidence>
<dbReference type="CDD" id="cd00160">
    <property type="entry name" value="RhoGEF"/>
    <property type="match status" value="1"/>
</dbReference>
<gene>
    <name evidence="14" type="ORF">CBOVIS_LOCUS8142</name>
</gene>
<evidence type="ECO:0000256" key="4">
    <source>
        <dbReference type="ARBA" id="ARBA00022723"/>
    </source>
</evidence>
<feature type="region of interest" description="Disordered" evidence="10">
    <location>
        <begin position="159"/>
        <end position="188"/>
    </location>
</feature>
<name>A0A8S1EZK7_9PELO</name>
<dbReference type="GO" id="GO:0005856">
    <property type="term" value="C:cytoskeleton"/>
    <property type="evidence" value="ECO:0007669"/>
    <property type="project" value="UniProtKB-SubCell"/>
</dbReference>